<reference evidence="1" key="1">
    <citation type="journal article" date="2015" name="Nature">
        <title>Complex archaea that bridge the gap between prokaryotes and eukaryotes.</title>
        <authorList>
            <person name="Spang A."/>
            <person name="Saw J.H."/>
            <person name="Jorgensen S.L."/>
            <person name="Zaremba-Niedzwiedzka K."/>
            <person name="Martijn J."/>
            <person name="Lind A.E."/>
            <person name="van Eijk R."/>
            <person name="Schleper C."/>
            <person name="Guy L."/>
            <person name="Ettema T.J."/>
        </authorList>
    </citation>
    <scope>NUCLEOTIDE SEQUENCE</scope>
</reference>
<gene>
    <name evidence="1" type="ORF">LCGC14_0910370</name>
</gene>
<organism evidence="1">
    <name type="scientific">marine sediment metagenome</name>
    <dbReference type="NCBI Taxonomy" id="412755"/>
    <lineage>
        <taxon>unclassified sequences</taxon>
        <taxon>metagenomes</taxon>
        <taxon>ecological metagenomes</taxon>
    </lineage>
</organism>
<name>A0A0F9S0L6_9ZZZZ</name>
<dbReference type="AlphaFoldDB" id="A0A0F9S0L6"/>
<sequence length="153" mass="18267">MQIQRSKISVLIVIFKLIEKYHHSYCWPTRSRIQKLLFKYHKIDISIHAIDKHLKHLNDMHYIKSFRRYGRREDGTYFLKPSNRQLTKRGLSFLVSLGIKASNWLTKFIFPKDKKPVRFSKKIFFPSQDPPAVLRRPRFSEFSTIGDILKTGD</sequence>
<dbReference type="EMBL" id="LAZR01003019">
    <property type="protein sequence ID" value="KKN22898.1"/>
    <property type="molecule type" value="Genomic_DNA"/>
</dbReference>
<accession>A0A0F9S0L6</accession>
<comment type="caution">
    <text evidence="1">The sequence shown here is derived from an EMBL/GenBank/DDBJ whole genome shotgun (WGS) entry which is preliminary data.</text>
</comment>
<evidence type="ECO:0000313" key="1">
    <source>
        <dbReference type="EMBL" id="KKN22898.1"/>
    </source>
</evidence>
<proteinExistence type="predicted"/>
<protein>
    <submittedName>
        <fullName evidence="1">Uncharacterized protein</fullName>
    </submittedName>
</protein>